<dbReference type="InterPro" id="IPR027417">
    <property type="entry name" value="P-loop_NTPase"/>
</dbReference>
<dbReference type="AlphaFoldDB" id="A0A5J4Z1Y8"/>
<accession>A0A5J4Z1Y8</accession>
<protein>
    <recommendedName>
        <fullName evidence="8">ATP-dependent RNA helicase</fullName>
        <ecNumber evidence="8">3.6.4.13</ecNumber>
    </recommendedName>
</protein>
<keyword evidence="1 7" id="KW-0547">Nucleotide-binding</keyword>
<name>A0A5J4Z1Y8_PORPP</name>
<proteinExistence type="inferred from homology"/>
<dbReference type="PROSITE" id="PS51195">
    <property type="entry name" value="Q_MOTIF"/>
    <property type="match status" value="1"/>
</dbReference>
<dbReference type="PANTHER" id="PTHR24031">
    <property type="entry name" value="RNA HELICASE"/>
    <property type="match status" value="1"/>
</dbReference>
<feature type="compositionally biased region" description="Basic and acidic residues" evidence="9">
    <location>
        <begin position="597"/>
        <end position="609"/>
    </location>
</feature>
<keyword evidence="2 7" id="KW-0378">Hydrolase</keyword>
<comment type="domain">
    <text evidence="8">The Q motif is unique to and characteristic of the DEAD box family of RNA helicases and controls ATP binding and hydrolysis.</text>
</comment>
<reference evidence="14" key="1">
    <citation type="journal article" date="2019" name="Nat. Commun.">
        <title>Expansion of phycobilisome linker gene families in mesophilic red algae.</title>
        <authorList>
            <person name="Lee J."/>
            <person name="Kim D."/>
            <person name="Bhattacharya D."/>
            <person name="Yoon H.S."/>
        </authorList>
    </citation>
    <scope>NUCLEOTIDE SEQUENCE [LARGE SCALE GENOMIC DNA]</scope>
    <source>
        <strain evidence="14">CCMP 1328</strain>
    </source>
</reference>
<feature type="compositionally biased region" description="Basic and acidic residues" evidence="9">
    <location>
        <begin position="574"/>
        <end position="583"/>
    </location>
</feature>
<dbReference type="GO" id="GO:0016887">
    <property type="term" value="F:ATP hydrolysis activity"/>
    <property type="evidence" value="ECO:0007669"/>
    <property type="project" value="RHEA"/>
</dbReference>
<feature type="compositionally biased region" description="Low complexity" evidence="9">
    <location>
        <begin position="670"/>
        <end position="681"/>
    </location>
</feature>
<evidence type="ECO:0000256" key="3">
    <source>
        <dbReference type="ARBA" id="ARBA00022806"/>
    </source>
</evidence>
<dbReference type="Proteomes" id="UP000324585">
    <property type="component" value="Unassembled WGS sequence"/>
</dbReference>
<dbReference type="InterPro" id="IPR000629">
    <property type="entry name" value="RNA-helicase_DEAD-box_CS"/>
</dbReference>
<dbReference type="Gene3D" id="3.40.50.300">
    <property type="entry name" value="P-loop containing nucleotide triphosphate hydrolases"/>
    <property type="match status" value="2"/>
</dbReference>
<dbReference type="GO" id="GO:0003724">
    <property type="term" value="F:RNA helicase activity"/>
    <property type="evidence" value="ECO:0007669"/>
    <property type="project" value="UniProtKB-EC"/>
</dbReference>
<feature type="domain" description="Helicase C-terminal" evidence="11">
    <location>
        <begin position="286"/>
        <end position="470"/>
    </location>
</feature>
<dbReference type="InterPro" id="IPR011545">
    <property type="entry name" value="DEAD/DEAH_box_helicase_dom"/>
</dbReference>
<evidence type="ECO:0000256" key="6">
    <source>
        <dbReference type="PROSITE-ProRule" id="PRU00552"/>
    </source>
</evidence>
<keyword evidence="4 7" id="KW-0067">ATP-binding</keyword>
<dbReference type="SMART" id="SM01178">
    <property type="entry name" value="DUF4217"/>
    <property type="match status" value="1"/>
</dbReference>
<comment type="function">
    <text evidence="8">RNA helicase.</text>
</comment>
<dbReference type="InterPro" id="IPR014001">
    <property type="entry name" value="Helicase_ATP-bd"/>
</dbReference>
<dbReference type="SUPFAM" id="SSF52540">
    <property type="entry name" value="P-loop containing nucleoside triphosphate hydrolases"/>
    <property type="match status" value="1"/>
</dbReference>
<feature type="region of interest" description="Disordered" evidence="9">
    <location>
        <begin position="1"/>
        <end position="24"/>
    </location>
</feature>
<feature type="domain" description="DEAD-box RNA helicase Q" evidence="12">
    <location>
        <begin position="20"/>
        <end position="48"/>
    </location>
</feature>
<keyword evidence="3 7" id="KW-0347">Helicase</keyword>
<evidence type="ECO:0000256" key="5">
    <source>
        <dbReference type="ARBA" id="ARBA00022884"/>
    </source>
</evidence>
<evidence type="ECO:0000259" key="12">
    <source>
        <dbReference type="PROSITE" id="PS51195"/>
    </source>
</evidence>
<dbReference type="GO" id="GO:0003723">
    <property type="term" value="F:RNA binding"/>
    <property type="evidence" value="ECO:0007669"/>
    <property type="project" value="UniProtKB-UniRule"/>
</dbReference>
<evidence type="ECO:0000256" key="7">
    <source>
        <dbReference type="RuleBase" id="RU000492"/>
    </source>
</evidence>
<dbReference type="Pfam" id="PF13959">
    <property type="entry name" value="CTE_SPB4"/>
    <property type="match status" value="1"/>
</dbReference>
<evidence type="ECO:0000259" key="10">
    <source>
        <dbReference type="PROSITE" id="PS51192"/>
    </source>
</evidence>
<dbReference type="EC" id="3.6.4.13" evidence="8"/>
<dbReference type="InterPro" id="IPR025313">
    <property type="entry name" value="SPB4-like_CTE"/>
</dbReference>
<evidence type="ECO:0000256" key="9">
    <source>
        <dbReference type="SAM" id="MobiDB-lite"/>
    </source>
</evidence>
<dbReference type="GO" id="GO:0005524">
    <property type="term" value="F:ATP binding"/>
    <property type="evidence" value="ECO:0007669"/>
    <property type="project" value="UniProtKB-UniRule"/>
</dbReference>
<evidence type="ECO:0000313" key="13">
    <source>
        <dbReference type="EMBL" id="KAA8496903.1"/>
    </source>
</evidence>
<gene>
    <name evidence="13" type="ORF">FVE85_0632</name>
</gene>
<keyword evidence="5 8" id="KW-0694">RNA-binding</keyword>
<dbReference type="PROSITE" id="PS51194">
    <property type="entry name" value="HELICASE_CTER"/>
    <property type="match status" value="1"/>
</dbReference>
<feature type="domain" description="Helicase ATP-binding" evidence="10">
    <location>
        <begin position="51"/>
        <end position="245"/>
    </location>
</feature>
<dbReference type="SMART" id="SM00487">
    <property type="entry name" value="DEXDc"/>
    <property type="match status" value="1"/>
</dbReference>
<dbReference type="SMART" id="SM00490">
    <property type="entry name" value="HELICc"/>
    <property type="match status" value="1"/>
</dbReference>
<dbReference type="Pfam" id="PF00270">
    <property type="entry name" value="DEAD"/>
    <property type="match status" value="1"/>
</dbReference>
<dbReference type="OMA" id="AYKEHEC"/>
<feature type="compositionally biased region" description="Basic and acidic residues" evidence="9">
    <location>
        <begin position="619"/>
        <end position="659"/>
    </location>
</feature>
<dbReference type="InterPro" id="IPR014014">
    <property type="entry name" value="RNA_helicase_DEAD_Q_motif"/>
</dbReference>
<dbReference type="OrthoDB" id="7396459at2759"/>
<dbReference type="Pfam" id="PF00271">
    <property type="entry name" value="Helicase_C"/>
    <property type="match status" value="1"/>
</dbReference>
<dbReference type="PROSITE" id="PS00039">
    <property type="entry name" value="DEAD_ATP_HELICASE"/>
    <property type="match status" value="1"/>
</dbReference>
<comment type="similarity">
    <text evidence="7">Belongs to the DEAD box helicase family.</text>
</comment>
<dbReference type="CDD" id="cd18787">
    <property type="entry name" value="SF2_C_DEAD"/>
    <property type="match status" value="1"/>
</dbReference>
<comment type="caution">
    <text evidence="13">The sequence shown here is derived from an EMBL/GenBank/DDBJ whole genome shotgun (WGS) entry which is preliminary data.</text>
</comment>
<organism evidence="13 14">
    <name type="scientific">Porphyridium purpureum</name>
    <name type="common">Red alga</name>
    <name type="synonym">Porphyridium cruentum</name>
    <dbReference type="NCBI Taxonomy" id="35688"/>
    <lineage>
        <taxon>Eukaryota</taxon>
        <taxon>Rhodophyta</taxon>
        <taxon>Bangiophyceae</taxon>
        <taxon>Porphyridiales</taxon>
        <taxon>Porphyridiaceae</taxon>
        <taxon>Porphyridium</taxon>
    </lineage>
</organism>
<dbReference type="PROSITE" id="PS51192">
    <property type="entry name" value="HELICASE_ATP_BIND_1"/>
    <property type="match status" value="1"/>
</dbReference>
<dbReference type="InterPro" id="IPR001650">
    <property type="entry name" value="Helicase_C-like"/>
</dbReference>
<evidence type="ECO:0000256" key="2">
    <source>
        <dbReference type="ARBA" id="ARBA00022801"/>
    </source>
</evidence>
<evidence type="ECO:0000313" key="14">
    <source>
        <dbReference type="Proteomes" id="UP000324585"/>
    </source>
</evidence>
<comment type="catalytic activity">
    <reaction evidence="8">
        <text>ATP + H2O = ADP + phosphate + H(+)</text>
        <dbReference type="Rhea" id="RHEA:13065"/>
        <dbReference type="ChEBI" id="CHEBI:15377"/>
        <dbReference type="ChEBI" id="CHEBI:15378"/>
        <dbReference type="ChEBI" id="CHEBI:30616"/>
        <dbReference type="ChEBI" id="CHEBI:43474"/>
        <dbReference type="ChEBI" id="CHEBI:456216"/>
        <dbReference type="EC" id="3.6.4.13"/>
    </reaction>
</comment>
<dbReference type="EMBL" id="VRMN01000002">
    <property type="protein sequence ID" value="KAA8496903.1"/>
    <property type="molecule type" value="Genomic_DNA"/>
</dbReference>
<feature type="region of interest" description="Disordered" evidence="9">
    <location>
        <begin position="574"/>
        <end position="681"/>
    </location>
</feature>
<keyword evidence="14" id="KW-1185">Reference proteome</keyword>
<sequence length="681" mass="76480">MATAGRWEEVTVEGQHDVQTGSRRRKLDEELIQGLEAMGYSNMTPVQASTLPQMLAMRDVAVEAETGSGKTLAFLVPAFQMLLDEEHTIRRKRRAKDNPATDARVRVLVIEPTRELAMQVHDVARKVLAAIPRLEHVSPLLLTGGRGAAASVDVLRAQSGATCELVVATPGRLDAALSGAELDTKQLELLILDEADRLLDAGFSVTLSSIFSQLPKQRRTALFSATLQGRMREIFKAGMRDPVQVSVHKQKKENLKSRTANGNEVKEWNTPATLQSMYICIDAQSKLMYLLELLSSQDGKVIVYALTCAYVQFLANLPLESCLNVCGEYLRQHKRSCDADAPRGLGGKRRLYFLHGKMAQSKRESTMQLFRADDSGVLLCTDVAARGLDIPNVDWVVQLDPPQRAEQFVHRIGRTARLGRTGKALLFLLPSEDTYVHFLAIQQCPVKNAIEMPDGPLVGAALKDNEAECADRMRRKIRKSMLEDRALMELSERAFLSYLRAYKQHECCEILRLDALDIGAVARSFFLFRMPRIAEFKTLKSKIQFERDASVQLKDVRFKDKNREAKRQRMLAEKLENPGHRFENTAQKKMNRRKKLEAREAAKKRKEGELFAAVRSRHRDKESGNPRTGHDNQDRDLEDLARDAREIKKARKSEGRKAIVDSSGDEEASSESSESSNILSG</sequence>
<feature type="short sequence motif" description="Q motif" evidence="6">
    <location>
        <begin position="20"/>
        <end position="48"/>
    </location>
</feature>
<evidence type="ECO:0000259" key="11">
    <source>
        <dbReference type="PROSITE" id="PS51194"/>
    </source>
</evidence>
<evidence type="ECO:0000256" key="1">
    <source>
        <dbReference type="ARBA" id="ARBA00022741"/>
    </source>
</evidence>
<evidence type="ECO:0000256" key="8">
    <source>
        <dbReference type="RuleBase" id="RU365068"/>
    </source>
</evidence>
<evidence type="ECO:0000256" key="4">
    <source>
        <dbReference type="ARBA" id="ARBA00022840"/>
    </source>
</evidence>